<dbReference type="PANTHER" id="PTHR45660">
    <property type="entry name" value="HISTONE-LYSINE N-METHYLTRANSFERASE SETMAR"/>
    <property type="match status" value="1"/>
</dbReference>
<dbReference type="PROSITE" id="PS50222">
    <property type="entry name" value="EF_HAND_2"/>
    <property type="match status" value="1"/>
</dbReference>
<dbReference type="InterPro" id="IPR051357">
    <property type="entry name" value="H3K9_HMTase_SUVAR3-9"/>
</dbReference>
<keyword evidence="2 3" id="KW-0539">Nucleus</keyword>
<reference evidence="6" key="2">
    <citation type="submission" date="2021-03" db="UniProtKB">
        <authorList>
            <consortium name="EnsemblPlants"/>
        </authorList>
    </citation>
    <scope>IDENTIFICATION</scope>
</reference>
<evidence type="ECO:0000256" key="1">
    <source>
        <dbReference type="ARBA" id="ARBA00004286"/>
    </source>
</evidence>
<reference evidence="6" key="1">
    <citation type="journal article" date="2017" name="Nature">
        <title>The genome of Chenopodium quinoa.</title>
        <authorList>
            <person name="Jarvis D.E."/>
            <person name="Ho Y.S."/>
            <person name="Lightfoot D.J."/>
            <person name="Schmoeckel S.M."/>
            <person name="Li B."/>
            <person name="Borm T.J.A."/>
            <person name="Ohyanagi H."/>
            <person name="Mineta K."/>
            <person name="Michell C.T."/>
            <person name="Saber N."/>
            <person name="Kharbatia N.M."/>
            <person name="Rupper R.R."/>
            <person name="Sharp A.R."/>
            <person name="Dally N."/>
            <person name="Boughton B.A."/>
            <person name="Woo Y.H."/>
            <person name="Gao G."/>
            <person name="Schijlen E.G.W.M."/>
            <person name="Guo X."/>
            <person name="Momin A.A."/>
            <person name="Negrao S."/>
            <person name="Al-Babili S."/>
            <person name="Gehring C."/>
            <person name="Roessner U."/>
            <person name="Jung C."/>
            <person name="Murphy K."/>
            <person name="Arold S.T."/>
            <person name="Gojobori T."/>
            <person name="van der Linden C.G."/>
            <person name="van Loo E.N."/>
            <person name="Jellen E.N."/>
            <person name="Maughan P.J."/>
            <person name="Tester M."/>
        </authorList>
    </citation>
    <scope>NUCLEOTIDE SEQUENCE [LARGE SCALE GENOMIC DNA]</scope>
    <source>
        <strain evidence="6">cv. PI 614886</strain>
    </source>
</reference>
<dbReference type="InterPro" id="IPR002048">
    <property type="entry name" value="EF_hand_dom"/>
</dbReference>
<dbReference type="Gene3D" id="2.30.280.10">
    <property type="entry name" value="SRA-YDG"/>
    <property type="match status" value="1"/>
</dbReference>
<dbReference type="SUPFAM" id="SSF88697">
    <property type="entry name" value="PUA domain-like"/>
    <property type="match status" value="1"/>
</dbReference>
<accession>A0A803LUH8</accession>
<evidence type="ECO:0000259" key="5">
    <source>
        <dbReference type="PROSITE" id="PS51015"/>
    </source>
</evidence>
<name>A0A803LUH8_CHEQI</name>
<dbReference type="Proteomes" id="UP000596660">
    <property type="component" value="Unplaced"/>
</dbReference>
<evidence type="ECO:0000259" key="4">
    <source>
        <dbReference type="PROSITE" id="PS50222"/>
    </source>
</evidence>
<dbReference type="GO" id="GO:0042054">
    <property type="term" value="F:histone methyltransferase activity"/>
    <property type="evidence" value="ECO:0007669"/>
    <property type="project" value="TreeGrafter"/>
</dbReference>
<comment type="subcellular location">
    <subcellularLocation>
        <location evidence="1">Chromosome</location>
    </subcellularLocation>
    <subcellularLocation>
        <location evidence="3">Nucleus</location>
    </subcellularLocation>
</comment>
<dbReference type="InterPro" id="IPR036987">
    <property type="entry name" value="SRA-YDG_sf"/>
</dbReference>
<feature type="domain" description="EF-hand" evidence="4">
    <location>
        <begin position="439"/>
        <end position="474"/>
    </location>
</feature>
<sequence length="488" mass="54255">MEIVNYGSKHSNNHNSRVTFSRDFPPGCGCVNANSPFMILSDKKSVHHYARDFPLGCCPNGPKITQFGGDLSDWRRVVGAVRSKQVMGDKEVSRNVQNLMGKGKKPVLSSFSEVKSKEREKGVDLKKPVLSSFSEGRSKEREKGVDLKKAEKVKGKGIVMNNSGGSEREKVVGMLSLFRKRCKDISMSGRGVKRVDITAYNELKNEGKIVNRSAVMIGNVPCVDVGDKFQYRIELLIVGLHKQTQGGIDSMEWRGGRISTSIVANERHLDKMNDPNALTYIGEGGVLKRHEVGVPPDQELKGGNRALWTSWKEKRPVRVIRGLVSEKSNSQKLYVYDGLYEVGKWEKKKGPQGNMIFEFQLARCDGQPAVPWQEYTEHVTLHGLSSDKRHGAPSFSYCSLHSQGNEGLGSIGPNASYALAEIMQSVIFYADLDGSLSVDDIAGLTEMFMSIDTGNCNAITFKELKAGLRRWFKPQRLEMCDLKSAVRI</sequence>
<dbReference type="PANTHER" id="PTHR45660:SF46">
    <property type="entry name" value="HISTONE-LYSINE N-METHYLTRANSFERASE, H3 LYSINE-9 SPECIFIC SUVH6"/>
    <property type="match status" value="1"/>
</dbReference>
<protein>
    <recommendedName>
        <fullName evidence="8">YDG domain-containing protein</fullName>
    </recommendedName>
</protein>
<dbReference type="InterPro" id="IPR015947">
    <property type="entry name" value="PUA-like_sf"/>
</dbReference>
<evidence type="ECO:0000256" key="2">
    <source>
        <dbReference type="ARBA" id="ARBA00023242"/>
    </source>
</evidence>
<feature type="domain" description="YDG" evidence="5">
    <location>
        <begin position="218"/>
        <end position="363"/>
    </location>
</feature>
<dbReference type="Pfam" id="PF02182">
    <property type="entry name" value="SAD_SRA"/>
    <property type="match status" value="1"/>
</dbReference>
<organism evidence="6 7">
    <name type="scientific">Chenopodium quinoa</name>
    <name type="common">Quinoa</name>
    <dbReference type="NCBI Taxonomy" id="63459"/>
    <lineage>
        <taxon>Eukaryota</taxon>
        <taxon>Viridiplantae</taxon>
        <taxon>Streptophyta</taxon>
        <taxon>Embryophyta</taxon>
        <taxon>Tracheophyta</taxon>
        <taxon>Spermatophyta</taxon>
        <taxon>Magnoliopsida</taxon>
        <taxon>eudicotyledons</taxon>
        <taxon>Gunneridae</taxon>
        <taxon>Pentapetalae</taxon>
        <taxon>Caryophyllales</taxon>
        <taxon>Chenopodiaceae</taxon>
        <taxon>Chenopodioideae</taxon>
        <taxon>Atripliceae</taxon>
        <taxon>Chenopodium</taxon>
    </lineage>
</organism>
<dbReference type="GO" id="GO:0005634">
    <property type="term" value="C:nucleus"/>
    <property type="evidence" value="ECO:0007669"/>
    <property type="project" value="UniProtKB-SubCell"/>
</dbReference>
<dbReference type="SMART" id="SM00466">
    <property type="entry name" value="SRA"/>
    <property type="match status" value="1"/>
</dbReference>
<keyword evidence="7" id="KW-1185">Reference proteome</keyword>
<dbReference type="GO" id="GO:0003690">
    <property type="term" value="F:double-stranded DNA binding"/>
    <property type="evidence" value="ECO:0007669"/>
    <property type="project" value="TreeGrafter"/>
</dbReference>
<evidence type="ECO:0008006" key="8">
    <source>
        <dbReference type="Google" id="ProtNLM"/>
    </source>
</evidence>
<dbReference type="PROSITE" id="PS51015">
    <property type="entry name" value="YDG"/>
    <property type="match status" value="1"/>
</dbReference>
<dbReference type="AlphaFoldDB" id="A0A803LUH8"/>
<dbReference type="EnsemblPlants" id="AUR62018872-RA">
    <property type="protein sequence ID" value="AUR62018872-RA:cds"/>
    <property type="gene ID" value="AUR62018872"/>
</dbReference>
<dbReference type="Gramene" id="AUR62018872-RA">
    <property type="protein sequence ID" value="AUR62018872-RA:cds"/>
    <property type="gene ID" value="AUR62018872"/>
</dbReference>
<dbReference type="GO" id="GO:0005509">
    <property type="term" value="F:calcium ion binding"/>
    <property type="evidence" value="ECO:0007669"/>
    <property type="project" value="InterPro"/>
</dbReference>
<evidence type="ECO:0000256" key="3">
    <source>
        <dbReference type="PROSITE-ProRule" id="PRU00358"/>
    </source>
</evidence>
<evidence type="ECO:0000313" key="7">
    <source>
        <dbReference type="Proteomes" id="UP000596660"/>
    </source>
</evidence>
<dbReference type="GO" id="GO:0005694">
    <property type="term" value="C:chromosome"/>
    <property type="evidence" value="ECO:0007669"/>
    <property type="project" value="UniProtKB-SubCell"/>
</dbReference>
<proteinExistence type="predicted"/>
<dbReference type="InterPro" id="IPR003105">
    <property type="entry name" value="SRA_YDG"/>
</dbReference>
<evidence type="ECO:0000313" key="6">
    <source>
        <dbReference type="EnsemblPlants" id="AUR62018872-RA:cds"/>
    </source>
</evidence>